<protein>
    <submittedName>
        <fullName evidence="4">Uncharacterized protein</fullName>
    </submittedName>
</protein>
<evidence type="ECO:0000256" key="2">
    <source>
        <dbReference type="ARBA" id="ARBA00006330"/>
    </source>
</evidence>
<dbReference type="FunFam" id="3.40.50.2000:FF:000036">
    <property type="entry name" value="Alpha,alpha-trehalose-phosphate synthase subunit Tps2"/>
    <property type="match status" value="1"/>
</dbReference>
<keyword evidence="5" id="KW-1185">Reference proteome</keyword>
<feature type="region of interest" description="Disordered" evidence="3">
    <location>
        <begin position="32"/>
        <end position="61"/>
    </location>
</feature>
<dbReference type="GO" id="GO:0004805">
    <property type="term" value="F:trehalose-phosphatase activity"/>
    <property type="evidence" value="ECO:0007669"/>
    <property type="project" value="TreeGrafter"/>
</dbReference>
<dbReference type="Proteomes" id="UP001150538">
    <property type="component" value="Unassembled WGS sequence"/>
</dbReference>
<evidence type="ECO:0000256" key="3">
    <source>
        <dbReference type="SAM" id="MobiDB-lite"/>
    </source>
</evidence>
<feature type="region of interest" description="Disordered" evidence="3">
    <location>
        <begin position="871"/>
        <end position="899"/>
    </location>
</feature>
<reference evidence="4" key="1">
    <citation type="submission" date="2022-07" db="EMBL/GenBank/DDBJ databases">
        <title>Phylogenomic reconstructions and comparative analyses of Kickxellomycotina fungi.</title>
        <authorList>
            <person name="Reynolds N.K."/>
            <person name="Stajich J.E."/>
            <person name="Barry K."/>
            <person name="Grigoriev I.V."/>
            <person name="Crous P."/>
            <person name="Smith M.E."/>
        </authorList>
    </citation>
    <scope>NUCLEOTIDE SEQUENCE</scope>
    <source>
        <strain evidence="4">NBRC 100468</strain>
    </source>
</reference>
<dbReference type="Gene3D" id="3.40.50.1000">
    <property type="entry name" value="HAD superfamily/HAD-like"/>
    <property type="match status" value="1"/>
</dbReference>
<dbReference type="Pfam" id="PF02358">
    <property type="entry name" value="Trehalose_PPase"/>
    <property type="match status" value="1"/>
</dbReference>
<comment type="similarity">
    <text evidence="2">In the C-terminal section; belongs to the trehalose phosphatase family.</text>
</comment>
<organism evidence="4 5">
    <name type="scientific">Mycoemilia scoparia</name>
    <dbReference type="NCBI Taxonomy" id="417184"/>
    <lineage>
        <taxon>Eukaryota</taxon>
        <taxon>Fungi</taxon>
        <taxon>Fungi incertae sedis</taxon>
        <taxon>Zoopagomycota</taxon>
        <taxon>Kickxellomycotina</taxon>
        <taxon>Kickxellomycetes</taxon>
        <taxon>Kickxellales</taxon>
        <taxon>Kickxellaceae</taxon>
        <taxon>Mycoemilia</taxon>
    </lineage>
</organism>
<evidence type="ECO:0000313" key="4">
    <source>
        <dbReference type="EMBL" id="KAJ1913039.1"/>
    </source>
</evidence>
<proteinExistence type="inferred from homology"/>
<comment type="similarity">
    <text evidence="1">In the N-terminal section; belongs to the glycosyltransferase 20 family.</text>
</comment>
<dbReference type="PANTHER" id="PTHR10788:SF123">
    <property type="entry name" value="TREHALOSE-PHOSPHATASE"/>
    <property type="match status" value="1"/>
</dbReference>
<feature type="region of interest" description="Disordered" evidence="3">
    <location>
        <begin position="93"/>
        <end position="136"/>
    </location>
</feature>
<feature type="compositionally biased region" description="Low complexity" evidence="3">
    <location>
        <begin position="106"/>
        <end position="133"/>
    </location>
</feature>
<dbReference type="GO" id="GO:0005992">
    <property type="term" value="P:trehalose biosynthetic process"/>
    <property type="evidence" value="ECO:0007669"/>
    <property type="project" value="InterPro"/>
</dbReference>
<feature type="compositionally biased region" description="Polar residues" evidence="3">
    <location>
        <begin position="95"/>
        <end position="105"/>
    </location>
</feature>
<dbReference type="InterPro" id="IPR036412">
    <property type="entry name" value="HAD-like_sf"/>
</dbReference>
<dbReference type="AlphaFoldDB" id="A0A9W7ZPG3"/>
<dbReference type="InterPro" id="IPR023214">
    <property type="entry name" value="HAD_sf"/>
</dbReference>
<name>A0A9W7ZPG3_9FUNG</name>
<comment type="caution">
    <text evidence="4">The sequence shown here is derived from an EMBL/GenBank/DDBJ whole genome shotgun (WGS) entry which is preliminary data.</text>
</comment>
<dbReference type="PANTHER" id="PTHR10788">
    <property type="entry name" value="TREHALOSE-6-PHOSPHATE SYNTHASE"/>
    <property type="match status" value="1"/>
</dbReference>
<dbReference type="FunFam" id="3.30.70.1020:FF:000002">
    <property type="entry name" value="Trehalose-6-phosphate synthase 2"/>
    <property type="match status" value="1"/>
</dbReference>
<accession>A0A9W7ZPG3</accession>
<dbReference type="Gene3D" id="3.30.70.1020">
    <property type="entry name" value="Trehalose-6-phosphate phosphatase related protein, domain 2"/>
    <property type="match status" value="1"/>
</dbReference>
<dbReference type="Gene3D" id="3.40.50.2000">
    <property type="entry name" value="Glycogen Phosphorylase B"/>
    <property type="match status" value="2"/>
</dbReference>
<dbReference type="CDD" id="cd03788">
    <property type="entry name" value="GT20_TPS"/>
    <property type="match status" value="1"/>
</dbReference>
<dbReference type="Pfam" id="PF00982">
    <property type="entry name" value="Glyco_transf_20"/>
    <property type="match status" value="1"/>
</dbReference>
<sequence length="976" mass="108771">MPTFVTPSRVSSAADLQLQKVTLDHADLLSRSNTSATGSKNSGADGSSSNNKLGNAETTTVPTIDQQEPFITIIAATHYLPVVARIEKVALSPSPGISDNNDNNPESVSNTSGITSSSPSSSSYASGNEASDSTNIASPFSEKYQWKLDRRRGHTAMYAGIKSLSRQSNQRCIKIGLLGKVVNPKGHHIDPCELPEDAISKLREVLWENDMYVPIIVPAQVADDHYEGYCKQILWPLLHYMSWDDSAVPMPSWWTNYVEVNKEFAKTIAEKHTADCYIWIQDYHLLLAPAFVRDHVPDARIGLFIHSPFPSSEIFRSLPNRSEILKGMLESNSIGFQTYSYSRHFSSSCTRVLGLESTPTGIDYKGSIVNLGIFPIGIDIEHTESRRTGPNVKAKMDSIRRMYSGKKIIIARDKLDEVSGIIQKLKAFRSFLELYPEWQNKVVLIQVTQPGQRRIPKLETKISEIITSINSDYGSLEFCPIHHHTSFLDTDEYMALLTIADLGLITAIRDGMNTSSLEYVVCQSETHNPLILSEFTGTAGSISGAILINPWDFRNVADMINSALMMSNDEKNQKHRQMYQHVVRHSTQRWAQSFIDDFRKAILALTTYCTTTKIDVSQFTDVFNTTNRRLFLFDYDGTLTPIVNNPEDAVPTDTLLKTLEKLCSDPKNVVWVISGRDAKFLSKHLGHIQGLGLSAEHGCFIRYPDTGNWENLLKKMDMSWKSDVRKIFEFYTERTKGATIEEKESSVTWHYRNADPDYGLFQAKECMNHLENAVVSRLPIEILVGKKCLDVRPKAINKGEIVRRVLLSTDSPNWELIVCAGDDKTDEDMFRALRIDMRNKLRHRTHRGQQRVSSGSGNEDLFVSTPVVPSGAASETDSISSQMTLGGITGSGGEGPARKTVVSSLYPRRRSAPDTDKQPPFYFLISVGPSTKKTKANCYIGKPEALVDTLAIISGVLEPKPSSSLPSADADADDEE</sequence>
<dbReference type="SUPFAM" id="SSF53756">
    <property type="entry name" value="UDP-Glycosyltransferase/glycogen phosphorylase"/>
    <property type="match status" value="1"/>
</dbReference>
<evidence type="ECO:0000256" key="1">
    <source>
        <dbReference type="ARBA" id="ARBA00005409"/>
    </source>
</evidence>
<dbReference type="NCBIfam" id="TIGR01484">
    <property type="entry name" value="HAD-SF-IIB"/>
    <property type="match status" value="1"/>
</dbReference>
<dbReference type="GO" id="GO:0005946">
    <property type="term" value="C:alpha,alpha-trehalose-phosphate synthase complex (UDP-forming)"/>
    <property type="evidence" value="ECO:0007669"/>
    <property type="project" value="TreeGrafter"/>
</dbReference>
<dbReference type="InterPro" id="IPR001830">
    <property type="entry name" value="Glyco_trans_20"/>
</dbReference>
<feature type="region of interest" description="Disordered" evidence="3">
    <location>
        <begin position="841"/>
        <end position="860"/>
    </location>
</feature>
<dbReference type="NCBIfam" id="TIGR00685">
    <property type="entry name" value="T6PP"/>
    <property type="match status" value="1"/>
</dbReference>
<gene>
    <name evidence="4" type="ORF">H4219_005375</name>
</gene>
<dbReference type="InterPro" id="IPR003337">
    <property type="entry name" value="Trehalose_PPase"/>
</dbReference>
<dbReference type="CDD" id="cd01627">
    <property type="entry name" value="HAD_TPP"/>
    <property type="match status" value="1"/>
</dbReference>
<dbReference type="SUPFAM" id="SSF56784">
    <property type="entry name" value="HAD-like"/>
    <property type="match status" value="1"/>
</dbReference>
<dbReference type="GO" id="GO:0003825">
    <property type="term" value="F:alpha,alpha-trehalose-phosphate synthase (UDP-forming) activity"/>
    <property type="evidence" value="ECO:0007669"/>
    <property type="project" value="TreeGrafter"/>
</dbReference>
<dbReference type="EMBL" id="JANBPU010000291">
    <property type="protein sequence ID" value="KAJ1913039.1"/>
    <property type="molecule type" value="Genomic_DNA"/>
</dbReference>
<dbReference type="GO" id="GO:0005829">
    <property type="term" value="C:cytosol"/>
    <property type="evidence" value="ECO:0007669"/>
    <property type="project" value="TreeGrafter"/>
</dbReference>
<evidence type="ECO:0000313" key="5">
    <source>
        <dbReference type="Proteomes" id="UP001150538"/>
    </source>
</evidence>
<feature type="compositionally biased region" description="Polar residues" evidence="3">
    <location>
        <begin position="873"/>
        <end position="884"/>
    </location>
</feature>
<dbReference type="InterPro" id="IPR006379">
    <property type="entry name" value="HAD-SF_hydro_IIB"/>
</dbReference>
<dbReference type="OrthoDB" id="755951at2759"/>